<dbReference type="GO" id="GO:0050482">
    <property type="term" value="P:arachidonate secretion"/>
    <property type="evidence" value="ECO:0007669"/>
    <property type="project" value="InterPro"/>
</dbReference>
<reference evidence="2" key="1">
    <citation type="journal article" date="2010" name="Science">
        <title>Plasticity of animal genome architecture unmasked by rapid evolution of a pelagic tunicate.</title>
        <authorList>
            <person name="Denoeud F."/>
            <person name="Henriet S."/>
            <person name="Mungpakdee S."/>
            <person name="Aury J.M."/>
            <person name="Da Silva C."/>
            <person name="Brinkmann H."/>
            <person name="Mikhaleva J."/>
            <person name="Olsen L.C."/>
            <person name="Jubin C."/>
            <person name="Canestro C."/>
            <person name="Bouquet J.M."/>
            <person name="Danks G."/>
            <person name="Poulain J."/>
            <person name="Campsteijn C."/>
            <person name="Adamski M."/>
            <person name="Cross I."/>
            <person name="Yadetie F."/>
            <person name="Muffato M."/>
            <person name="Louis A."/>
            <person name="Butcher S."/>
            <person name="Tsagkogeorga G."/>
            <person name="Konrad A."/>
            <person name="Singh S."/>
            <person name="Jensen M.F."/>
            <person name="Cong E.H."/>
            <person name="Eikeseth-Otteraa H."/>
            <person name="Noel B."/>
            <person name="Anthouard V."/>
            <person name="Porcel B.M."/>
            <person name="Kachouri-Lafond R."/>
            <person name="Nishino A."/>
            <person name="Ugolini M."/>
            <person name="Chourrout P."/>
            <person name="Nishida H."/>
            <person name="Aasland R."/>
            <person name="Huzurbazar S."/>
            <person name="Westhof E."/>
            <person name="Delsuc F."/>
            <person name="Lehrach H."/>
            <person name="Reinhardt R."/>
            <person name="Weissenbach J."/>
            <person name="Roy S.W."/>
            <person name="Artiguenave F."/>
            <person name="Postlethwait J.H."/>
            <person name="Manak J.R."/>
            <person name="Thompson E.M."/>
            <person name="Jaillon O."/>
            <person name="Du Pasquier L."/>
            <person name="Boudinot P."/>
            <person name="Liberles D.A."/>
            <person name="Volff J.N."/>
            <person name="Philippe H."/>
            <person name="Lenhard B."/>
            <person name="Roest Crollius H."/>
            <person name="Wincker P."/>
            <person name="Chourrout D."/>
        </authorList>
    </citation>
    <scope>NUCLEOTIDE SEQUENCE [LARGE SCALE GENOMIC DNA]</scope>
</reference>
<dbReference type="Proteomes" id="UP000001307">
    <property type="component" value="Unassembled WGS sequence"/>
</dbReference>
<dbReference type="AlphaFoldDB" id="E4WYL2"/>
<dbReference type="GO" id="GO:0004623">
    <property type="term" value="F:phospholipase A2 activity"/>
    <property type="evidence" value="ECO:0007669"/>
    <property type="project" value="InterPro"/>
</dbReference>
<dbReference type="GO" id="GO:0006644">
    <property type="term" value="P:phospholipid metabolic process"/>
    <property type="evidence" value="ECO:0007669"/>
    <property type="project" value="InterPro"/>
</dbReference>
<evidence type="ECO:0008006" key="4">
    <source>
        <dbReference type="Google" id="ProtNLM"/>
    </source>
</evidence>
<dbReference type="InParanoid" id="E4WYL2"/>
<protein>
    <recommendedName>
        <fullName evidence="4">Phospholipase A2 domain-containing protein</fullName>
    </recommendedName>
</protein>
<dbReference type="Gene3D" id="1.20.90.10">
    <property type="entry name" value="Phospholipase A2 domain"/>
    <property type="match status" value="1"/>
</dbReference>
<accession>E4WYL2</accession>
<gene>
    <name evidence="2" type="ORF">GSOID_T00013550001</name>
</gene>
<feature type="signal peptide" evidence="1">
    <location>
        <begin position="1"/>
        <end position="18"/>
    </location>
</feature>
<keyword evidence="1" id="KW-0732">Signal</keyword>
<dbReference type="SUPFAM" id="SSF48619">
    <property type="entry name" value="Phospholipase A2, PLA2"/>
    <property type="match status" value="1"/>
</dbReference>
<dbReference type="InterPro" id="IPR036444">
    <property type="entry name" value="PLipase_A2_dom_sf"/>
</dbReference>
<evidence type="ECO:0000313" key="3">
    <source>
        <dbReference type="Proteomes" id="UP000001307"/>
    </source>
</evidence>
<evidence type="ECO:0000256" key="1">
    <source>
        <dbReference type="SAM" id="SignalP"/>
    </source>
</evidence>
<dbReference type="EMBL" id="FN653019">
    <property type="protein sequence ID" value="CBY22776.1"/>
    <property type="molecule type" value="Genomic_DNA"/>
</dbReference>
<name>E4WYL2_OIKDI</name>
<keyword evidence="3" id="KW-1185">Reference proteome</keyword>
<organism evidence="2">
    <name type="scientific">Oikopleura dioica</name>
    <name type="common">Tunicate</name>
    <dbReference type="NCBI Taxonomy" id="34765"/>
    <lineage>
        <taxon>Eukaryota</taxon>
        <taxon>Metazoa</taxon>
        <taxon>Chordata</taxon>
        <taxon>Tunicata</taxon>
        <taxon>Appendicularia</taxon>
        <taxon>Copelata</taxon>
        <taxon>Oikopleuridae</taxon>
        <taxon>Oikopleura</taxon>
    </lineage>
</organism>
<sequence>MKLFTRFFAFSCLASVYGLKISRSLASTESLYHNILSIYLQMAGFDLNLRDQLLNYGCWLQIRNAGQDGMVPGTGEPVDPFDELGRKYQQCIQCVKLDGCDWDSGIAYEVGFNGVRIQCISTTECRVNPCLCDEELAFGLTELLKAGNSLDSNFSDDNFATGYKFFSLLSGELNDN</sequence>
<proteinExistence type="predicted"/>
<feature type="chain" id="PRO_5003192123" description="Phospholipase A2 domain-containing protein" evidence="1">
    <location>
        <begin position="19"/>
        <end position="176"/>
    </location>
</feature>
<dbReference type="OrthoDB" id="10335107at2759"/>
<evidence type="ECO:0000313" key="2">
    <source>
        <dbReference type="EMBL" id="CBY22776.1"/>
    </source>
</evidence>